<reference evidence="2" key="1">
    <citation type="journal article" date="2020" name="Microbiol. Resour. Announc.">
        <title>Complete Genome Sequence of Novel Psychrotolerant Legionella Strain TUM19329, Isolated from Antarctic Lake Sediment.</title>
        <authorList>
            <person name="Shimada S."/>
            <person name="Nakai R."/>
            <person name="Aoki K."/>
            <person name="Shimoeda N."/>
            <person name="Ohno G."/>
            <person name="Miyazaki Y."/>
            <person name="Kudoh S."/>
            <person name="Imura S."/>
            <person name="Watanabe K."/>
            <person name="Ishii Y."/>
            <person name="Tateda K."/>
        </authorList>
    </citation>
    <scope>NUCLEOTIDE SEQUENCE [LARGE SCALE GENOMIC DNA]</scope>
    <source>
        <strain evidence="2">TUM19329</strain>
    </source>
</reference>
<dbReference type="AlphaFoldDB" id="A0A6F8T5F1"/>
<keyword evidence="1" id="KW-0175">Coiled coil</keyword>
<organism evidence="2 3">
    <name type="scientific">Legionella antarctica</name>
    <dbReference type="NCBI Taxonomy" id="2708020"/>
    <lineage>
        <taxon>Bacteria</taxon>
        <taxon>Pseudomonadati</taxon>
        <taxon>Pseudomonadota</taxon>
        <taxon>Gammaproteobacteria</taxon>
        <taxon>Legionellales</taxon>
        <taxon>Legionellaceae</taxon>
        <taxon>Legionella</taxon>
    </lineage>
</organism>
<dbReference type="Proteomes" id="UP000502894">
    <property type="component" value="Chromosome"/>
</dbReference>
<dbReference type="EMBL" id="AP022839">
    <property type="protein sequence ID" value="BCA95196.1"/>
    <property type="molecule type" value="Genomic_DNA"/>
</dbReference>
<evidence type="ECO:0000313" key="2">
    <source>
        <dbReference type="EMBL" id="BCA95196.1"/>
    </source>
</evidence>
<gene>
    <name evidence="2" type="ORF">TUM19329_15570</name>
</gene>
<name>A0A6F8T5F1_9GAMM</name>
<protein>
    <recommendedName>
        <fullName evidence="4">Conjugal transfer protein TraH</fullName>
    </recommendedName>
</protein>
<evidence type="ECO:0008006" key="4">
    <source>
        <dbReference type="Google" id="ProtNLM"/>
    </source>
</evidence>
<evidence type="ECO:0000256" key="1">
    <source>
        <dbReference type="SAM" id="Coils"/>
    </source>
</evidence>
<sequence length="105" mass="12010">MLIYPKRGSFLHADLQAMEEELLKTMKLLEQEAEKTEAKQEQSPTLTALDAARRPKIKTACETCPNSMWFSSPQEVKCYCRVMHLISWSAKESNLITMCDGKLID</sequence>
<keyword evidence="3" id="KW-1185">Reference proteome</keyword>
<feature type="coiled-coil region" evidence="1">
    <location>
        <begin position="12"/>
        <end position="39"/>
    </location>
</feature>
<proteinExistence type="predicted"/>
<evidence type="ECO:0000313" key="3">
    <source>
        <dbReference type="Proteomes" id="UP000502894"/>
    </source>
</evidence>
<dbReference type="KEGG" id="lant:TUM19329_15570"/>
<accession>A0A6F8T5F1</accession>